<evidence type="ECO:0000256" key="1">
    <source>
        <dbReference type="SAM" id="MobiDB-lite"/>
    </source>
</evidence>
<evidence type="ECO:0000313" key="2">
    <source>
        <dbReference type="EMBL" id="KAJ9683051.1"/>
    </source>
</evidence>
<feature type="region of interest" description="Disordered" evidence="1">
    <location>
        <begin position="1"/>
        <end position="43"/>
    </location>
</feature>
<evidence type="ECO:0000313" key="3">
    <source>
        <dbReference type="Proteomes" id="UP001168098"/>
    </source>
</evidence>
<sequence>MGHRFAYDLFDTDEQTTQFSPNHSSKAEATKPLSPIAKNQKNQTENAEVLFAAGTEAQIAETEVLEVLPPVKEERRKGKRSSKSCLNQRRRVLGESDLQAKGLGDMGFSVNMVCGN</sequence>
<comment type="caution">
    <text evidence="2">The sequence shown here is derived from an EMBL/GenBank/DDBJ whole genome shotgun (WGS) entry which is preliminary data.</text>
</comment>
<protein>
    <submittedName>
        <fullName evidence="2">Uncharacterized protein</fullName>
    </submittedName>
</protein>
<gene>
    <name evidence="2" type="ORF">PVL29_018864</name>
</gene>
<dbReference type="AlphaFoldDB" id="A0AA39DGE3"/>
<accession>A0AA39DGE3</accession>
<proteinExistence type="predicted"/>
<organism evidence="2 3">
    <name type="scientific">Vitis rotundifolia</name>
    <name type="common">Muscadine grape</name>
    <dbReference type="NCBI Taxonomy" id="103349"/>
    <lineage>
        <taxon>Eukaryota</taxon>
        <taxon>Viridiplantae</taxon>
        <taxon>Streptophyta</taxon>
        <taxon>Embryophyta</taxon>
        <taxon>Tracheophyta</taxon>
        <taxon>Spermatophyta</taxon>
        <taxon>Magnoliopsida</taxon>
        <taxon>eudicotyledons</taxon>
        <taxon>Gunneridae</taxon>
        <taxon>Pentapetalae</taxon>
        <taxon>rosids</taxon>
        <taxon>Vitales</taxon>
        <taxon>Vitaceae</taxon>
        <taxon>Viteae</taxon>
        <taxon>Vitis</taxon>
    </lineage>
</organism>
<name>A0AA39DGE3_VITRO</name>
<dbReference type="Proteomes" id="UP001168098">
    <property type="component" value="Unassembled WGS sequence"/>
</dbReference>
<dbReference type="EMBL" id="JARBHA010000014">
    <property type="protein sequence ID" value="KAJ9683051.1"/>
    <property type="molecule type" value="Genomic_DNA"/>
</dbReference>
<reference evidence="2 3" key="1">
    <citation type="journal article" date="2023" name="BMC Biotechnol.">
        <title>Vitis rotundifolia cv Carlos genome sequencing.</title>
        <authorList>
            <person name="Huff M."/>
            <person name="Hulse-Kemp A."/>
            <person name="Scheffler B."/>
            <person name="Youngblood R."/>
            <person name="Simpson S."/>
            <person name="Babiker E."/>
            <person name="Staton M."/>
        </authorList>
    </citation>
    <scope>NUCLEOTIDE SEQUENCE [LARGE SCALE GENOMIC DNA]</scope>
    <source>
        <tissue evidence="2">Leaf</tissue>
    </source>
</reference>
<keyword evidence="3" id="KW-1185">Reference proteome</keyword>
<feature type="compositionally biased region" description="Polar residues" evidence="1">
    <location>
        <begin position="15"/>
        <end position="24"/>
    </location>
</feature>